<gene>
    <name evidence="1" type="ORF">NCTC11391_01014</name>
</gene>
<keyword evidence="2" id="KW-1185">Reference proteome</keyword>
<evidence type="ECO:0000313" key="1">
    <source>
        <dbReference type="EMBL" id="SUN35975.1"/>
    </source>
</evidence>
<dbReference type="EMBL" id="UHFA01000002">
    <property type="protein sequence ID" value="SUN35975.1"/>
    <property type="molecule type" value="Genomic_DNA"/>
</dbReference>
<proteinExistence type="predicted"/>
<reference evidence="1 2" key="1">
    <citation type="submission" date="2018-06" db="EMBL/GenBank/DDBJ databases">
        <authorList>
            <consortium name="Pathogen Informatics"/>
            <person name="Doyle S."/>
        </authorList>
    </citation>
    <scope>NUCLEOTIDE SEQUENCE [LARGE SCALE GENOMIC DNA]</scope>
    <source>
        <strain evidence="2">NCTC 11391</strain>
    </source>
</reference>
<dbReference type="Proteomes" id="UP000254082">
    <property type="component" value="Unassembled WGS sequence"/>
</dbReference>
<name>A0A380JD05_STRDO</name>
<dbReference type="AlphaFoldDB" id="A0A380JD05"/>
<organism evidence="1 2">
    <name type="scientific">Streptococcus downei MFe28</name>
    <dbReference type="NCBI Taxonomy" id="764290"/>
    <lineage>
        <taxon>Bacteria</taxon>
        <taxon>Bacillati</taxon>
        <taxon>Bacillota</taxon>
        <taxon>Bacilli</taxon>
        <taxon>Lactobacillales</taxon>
        <taxon>Streptococcaceae</taxon>
        <taxon>Streptococcus</taxon>
    </lineage>
</organism>
<protein>
    <submittedName>
        <fullName evidence="1">Uncharacterized protein</fullName>
    </submittedName>
</protein>
<sequence>MKLQKPVLPKIDKNFGDFLLLSYFFAKKGYFIG</sequence>
<evidence type="ECO:0000313" key="2">
    <source>
        <dbReference type="Proteomes" id="UP000254082"/>
    </source>
</evidence>
<accession>A0A380JD05</accession>